<evidence type="ECO:0000256" key="3">
    <source>
        <dbReference type="ARBA" id="ARBA00022490"/>
    </source>
</evidence>
<sequence>VLNVANHERYLKYGEFEETVHHFEKECKNKGKVVPKPRGNSLRDSKTLIIQKDLLSSFDDGDFKVFFELWTEFVPLEVRDCDPHAQKLEFYLHVHFTIFPLKIHLGRHDRADFEVRITHFKHYLETRGAALSQTTEFLPYYALPFVPNPVVHPSFRDLFQESWIPEMKRELEKFLTVTLKVSDTPRLLSLYKDGGRNTKDTIQQLRLQLAEAEKRTSSYMRRFNKMQADHHNLIGVTAELVDSLEATVSGKMISPEYLQSVCVRLFSSQLRQSAAQSIDFTRPGTASSLLRASIVPQRPKEVPLLPSLDYDKLKRDLLGGSDRLKALLLQALCWRLTRSLQGEQRDTVLQAYVSNDLLDYHSTRQKPVLLLMRSKNEMVRQYMARLINAFASLAEGRVYLSQVPSLLRLLIESLRTEEKDSVSRENVLGALQKLSLRRSQQSAMIEDGLIDWLVDELQDSDCLSDYTLEYAVALLMNLCLRTRGKRKCAENPKYVLKVLTDLLGHENHESMEEILHCYSKEENPELNRQIEFIIKQLNSGQSHTQQRYRPIEEDAIETDLDKEEVLQLQPRELSGETLLTTEYLGIMTNMATRVKRRSAAPLGRSVDEPLQRPVTPISHRNTHIMQVVHTHTYTVYVQHGAMRHPKNKRMTQ</sequence>
<dbReference type="PANTHER" id="PTHR14881:SF4">
    <property type="entry name" value="LISH DOMAIN-CONTAINING PROTEIN ARMC9"/>
    <property type="match status" value="1"/>
</dbReference>
<feature type="domain" description="LisH" evidence="8">
    <location>
        <begin position="444"/>
        <end position="510"/>
    </location>
</feature>
<accession>A0AAZ3QWE5</accession>
<dbReference type="InterPro" id="IPR048959">
    <property type="entry name" value="ARMC9_ARM_dom"/>
</dbReference>
<evidence type="ECO:0000256" key="1">
    <source>
        <dbReference type="ARBA" id="ARBA00004120"/>
    </source>
</evidence>
<dbReference type="Pfam" id="PF21050">
    <property type="entry name" value="ARMC9_ARM"/>
    <property type="match status" value="1"/>
</dbReference>
<dbReference type="GO" id="GO:0060271">
    <property type="term" value="P:cilium assembly"/>
    <property type="evidence" value="ECO:0007669"/>
    <property type="project" value="InterPro"/>
</dbReference>
<dbReference type="InterPro" id="IPR016024">
    <property type="entry name" value="ARM-type_fold"/>
</dbReference>
<dbReference type="SUPFAM" id="SSF48371">
    <property type="entry name" value="ARM repeat"/>
    <property type="match status" value="1"/>
</dbReference>
<keyword evidence="7" id="KW-0175">Coiled coil</keyword>
<evidence type="ECO:0008006" key="12">
    <source>
        <dbReference type="Google" id="ProtNLM"/>
    </source>
</evidence>
<evidence type="ECO:0000259" key="8">
    <source>
        <dbReference type="Pfam" id="PF21050"/>
    </source>
</evidence>
<dbReference type="InterPro" id="IPR048957">
    <property type="entry name" value="ARMC9_LisH"/>
</dbReference>
<reference evidence="10" key="3">
    <citation type="submission" date="2025-09" db="UniProtKB">
        <authorList>
            <consortium name="Ensembl"/>
        </authorList>
    </citation>
    <scope>IDENTIFICATION</scope>
</reference>
<reference evidence="10" key="2">
    <citation type="submission" date="2025-08" db="UniProtKB">
        <authorList>
            <consortium name="Ensembl"/>
        </authorList>
    </citation>
    <scope>IDENTIFICATION</scope>
</reference>
<evidence type="ECO:0000256" key="2">
    <source>
        <dbReference type="ARBA" id="ARBA00004300"/>
    </source>
</evidence>
<gene>
    <name evidence="10" type="primary">ARMC9</name>
</gene>
<dbReference type="PANTHER" id="PTHR14881">
    <property type="entry name" value="LISH DOMAIN-CONTAINING PROTEIN ARMC9"/>
    <property type="match status" value="1"/>
</dbReference>
<proteinExistence type="predicted"/>
<dbReference type="InterPro" id="IPR040369">
    <property type="entry name" value="ARMC9"/>
</dbReference>
<evidence type="ECO:0000256" key="5">
    <source>
        <dbReference type="ARBA" id="ARBA00023212"/>
    </source>
</evidence>
<evidence type="ECO:0000256" key="7">
    <source>
        <dbReference type="SAM" id="Coils"/>
    </source>
</evidence>
<keyword evidence="6" id="KW-0966">Cell projection</keyword>
<dbReference type="Gene3D" id="1.25.10.10">
    <property type="entry name" value="Leucine-rich Repeat Variant"/>
    <property type="match status" value="1"/>
</dbReference>
<evidence type="ECO:0000259" key="9">
    <source>
        <dbReference type="Pfam" id="PF23138"/>
    </source>
</evidence>
<dbReference type="Pfam" id="PF21051">
    <property type="entry name" value="ARMC9_LisH"/>
    <property type="match status" value="1"/>
</dbReference>
<dbReference type="Ensembl" id="ENSOTST00005195647.1">
    <property type="protein sequence ID" value="ENSOTSP00005133642.1"/>
    <property type="gene ID" value="ENSOTSG00005001827.2"/>
</dbReference>
<keyword evidence="11" id="KW-1185">Reference proteome</keyword>
<dbReference type="InterPro" id="IPR011989">
    <property type="entry name" value="ARM-like"/>
</dbReference>
<evidence type="ECO:0000256" key="6">
    <source>
        <dbReference type="ARBA" id="ARBA00023273"/>
    </source>
</evidence>
<organism evidence="10 11">
    <name type="scientific">Oncorhynchus tshawytscha</name>
    <name type="common">Chinook salmon</name>
    <name type="synonym">Salmo tshawytscha</name>
    <dbReference type="NCBI Taxonomy" id="74940"/>
    <lineage>
        <taxon>Eukaryota</taxon>
        <taxon>Metazoa</taxon>
        <taxon>Chordata</taxon>
        <taxon>Craniata</taxon>
        <taxon>Vertebrata</taxon>
        <taxon>Euteleostomi</taxon>
        <taxon>Actinopterygii</taxon>
        <taxon>Neopterygii</taxon>
        <taxon>Teleostei</taxon>
        <taxon>Protacanthopterygii</taxon>
        <taxon>Salmoniformes</taxon>
        <taxon>Salmonidae</taxon>
        <taxon>Salmoninae</taxon>
        <taxon>Oncorhynchus</taxon>
    </lineage>
</organism>
<dbReference type="GO" id="GO:0036064">
    <property type="term" value="C:ciliary basal body"/>
    <property type="evidence" value="ECO:0007669"/>
    <property type="project" value="InterPro"/>
</dbReference>
<dbReference type="Proteomes" id="UP000694402">
    <property type="component" value="Unassembled WGS sequence"/>
</dbReference>
<feature type="coiled-coil region" evidence="7">
    <location>
        <begin position="195"/>
        <end position="222"/>
    </location>
</feature>
<dbReference type="Pfam" id="PF23138">
    <property type="entry name" value="CTLH_Armc9"/>
    <property type="match status" value="1"/>
</dbReference>
<protein>
    <recommendedName>
        <fullName evidence="12">LisH domain-containing protein ARMC9</fullName>
    </recommendedName>
</protein>
<evidence type="ECO:0000313" key="10">
    <source>
        <dbReference type="Ensembl" id="ENSOTSP00005133642.1"/>
    </source>
</evidence>
<keyword evidence="3" id="KW-0963">Cytoplasm</keyword>
<dbReference type="GO" id="GO:0097542">
    <property type="term" value="C:ciliary tip"/>
    <property type="evidence" value="ECO:0007669"/>
    <property type="project" value="TreeGrafter"/>
</dbReference>
<name>A0AAZ3QWE5_ONCTS</name>
<keyword evidence="5" id="KW-0206">Cytoskeleton</keyword>
<dbReference type="GeneTree" id="ENSGT00390000018026"/>
<comment type="subcellular location">
    <subcellularLocation>
        <location evidence="1">Cytoplasm</location>
        <location evidence="1">Cytoskeleton</location>
        <location evidence="1">Cilium basal body</location>
    </subcellularLocation>
    <subcellularLocation>
        <location evidence="2">Cytoplasm</location>
        <location evidence="2">Cytoskeleton</location>
        <location evidence="2">Microtubule organizing center</location>
        <location evidence="2">Centrosome</location>
    </subcellularLocation>
</comment>
<dbReference type="InterPro" id="IPR056327">
    <property type="entry name" value="ARMC9_CTLH-like_dom"/>
</dbReference>
<keyword evidence="4" id="KW-0970">Cilium biogenesis/degradation</keyword>
<evidence type="ECO:0000313" key="11">
    <source>
        <dbReference type="Proteomes" id="UP000694402"/>
    </source>
</evidence>
<reference evidence="11" key="1">
    <citation type="journal article" date="2018" name="PLoS ONE">
        <title>Chinook salmon (Oncorhynchus tshawytscha) genome and transcriptome.</title>
        <authorList>
            <person name="Christensen K.A."/>
            <person name="Leong J.S."/>
            <person name="Sakhrani D."/>
            <person name="Biagi C.A."/>
            <person name="Minkley D.R."/>
            <person name="Withler R.E."/>
            <person name="Rondeau E.B."/>
            <person name="Koop B.F."/>
            <person name="Devlin R.H."/>
        </authorList>
    </citation>
    <scope>NUCLEOTIDE SEQUENCE [LARGE SCALE GENOMIC DNA]</scope>
</reference>
<evidence type="ECO:0000256" key="4">
    <source>
        <dbReference type="ARBA" id="ARBA00022794"/>
    </source>
</evidence>
<feature type="domain" description="ARMC9 CTLH-like" evidence="9">
    <location>
        <begin position="49"/>
        <end position="180"/>
    </location>
</feature>
<dbReference type="AlphaFoldDB" id="A0AAZ3QWE5"/>
<dbReference type="GO" id="GO:0005813">
    <property type="term" value="C:centrosome"/>
    <property type="evidence" value="ECO:0007669"/>
    <property type="project" value="UniProtKB-SubCell"/>
</dbReference>
<dbReference type="GO" id="GO:0005814">
    <property type="term" value="C:centriole"/>
    <property type="evidence" value="ECO:0007669"/>
    <property type="project" value="TreeGrafter"/>
</dbReference>